<gene>
    <name evidence="1" type="ORF">APZ42_013345</name>
</gene>
<evidence type="ECO:0000313" key="2">
    <source>
        <dbReference type="Proteomes" id="UP000076858"/>
    </source>
</evidence>
<evidence type="ECO:0000313" key="1">
    <source>
        <dbReference type="EMBL" id="KZS20012.1"/>
    </source>
</evidence>
<sequence>MSVHIDFGAIDSTRYSCLLRRMRPLCRSYIPCEEEFVKFDDSLWICSPFFNFLCGRLSQSLEKSYKIKRGIPEREVAERHTALERE</sequence>
<protein>
    <submittedName>
        <fullName evidence="1">Uncharacterized protein</fullName>
    </submittedName>
</protein>
<comment type="caution">
    <text evidence="1">The sequence shown here is derived from an EMBL/GenBank/DDBJ whole genome shotgun (WGS) entry which is preliminary data.</text>
</comment>
<reference evidence="1 2" key="1">
    <citation type="submission" date="2016-03" db="EMBL/GenBank/DDBJ databases">
        <title>EvidentialGene: Evidence-directed Construction of Genes on Genomes.</title>
        <authorList>
            <person name="Gilbert D.G."/>
            <person name="Choi J.-H."/>
            <person name="Mockaitis K."/>
            <person name="Colbourne J."/>
            <person name="Pfrender M."/>
        </authorList>
    </citation>
    <scope>NUCLEOTIDE SEQUENCE [LARGE SCALE GENOMIC DNA]</scope>
    <source>
        <strain evidence="1 2">Xinb3</strain>
        <tissue evidence="1">Complete organism</tissue>
    </source>
</reference>
<dbReference type="EMBL" id="LRGB01000248">
    <property type="protein sequence ID" value="KZS20012.1"/>
    <property type="molecule type" value="Genomic_DNA"/>
</dbReference>
<name>A0A162QWH2_9CRUS</name>
<accession>A0A162QWH2</accession>
<organism evidence="1 2">
    <name type="scientific">Daphnia magna</name>
    <dbReference type="NCBI Taxonomy" id="35525"/>
    <lineage>
        <taxon>Eukaryota</taxon>
        <taxon>Metazoa</taxon>
        <taxon>Ecdysozoa</taxon>
        <taxon>Arthropoda</taxon>
        <taxon>Crustacea</taxon>
        <taxon>Branchiopoda</taxon>
        <taxon>Diplostraca</taxon>
        <taxon>Cladocera</taxon>
        <taxon>Anomopoda</taxon>
        <taxon>Daphniidae</taxon>
        <taxon>Daphnia</taxon>
    </lineage>
</organism>
<proteinExistence type="predicted"/>
<keyword evidence="2" id="KW-1185">Reference proteome</keyword>
<dbReference type="AlphaFoldDB" id="A0A162QWH2"/>
<dbReference type="Proteomes" id="UP000076858">
    <property type="component" value="Unassembled WGS sequence"/>
</dbReference>